<dbReference type="STRING" id="451379.A0A0N5AAY9"/>
<dbReference type="InterPro" id="IPR036010">
    <property type="entry name" value="2Fe-2S_ferredoxin-like_sf"/>
</dbReference>
<evidence type="ECO:0000256" key="4">
    <source>
        <dbReference type="ARBA" id="ARBA00023014"/>
    </source>
</evidence>
<sequence>MQVLKCLSVLLRTIIEQNGTAEDFEECIAAFNLLQNLISEAYSSQCYRKIKVHFTSSEGVHVADGNVGDTILDVVDNNDVPLDGFGACGGALACCSCHVILEKEHYNRFLFQAFNLRKEDLKNNSDLLPPPGEEEVDMLDLSPAVQECSRLGCQVMLTSADYPEIKVKVPSTIVDARTMD</sequence>
<protein>
    <submittedName>
        <fullName evidence="6">2Fe-2S ferredoxin-type domain-containing protein</fullName>
    </submittedName>
</protein>
<keyword evidence="4" id="KW-0411">Iron-sulfur</keyword>
<keyword evidence="3" id="KW-0408">Iron</keyword>
<evidence type="ECO:0000256" key="1">
    <source>
        <dbReference type="ARBA" id="ARBA00022714"/>
    </source>
</evidence>
<evidence type="ECO:0000313" key="6">
    <source>
        <dbReference type="WBParaSite" id="SMUV_0000131501-mRNA-1"/>
    </source>
</evidence>
<dbReference type="GO" id="GO:0140647">
    <property type="term" value="P:P450-containing electron transport chain"/>
    <property type="evidence" value="ECO:0007669"/>
    <property type="project" value="InterPro"/>
</dbReference>
<evidence type="ECO:0000256" key="3">
    <source>
        <dbReference type="ARBA" id="ARBA00023004"/>
    </source>
</evidence>
<keyword evidence="1" id="KW-0001">2Fe-2S</keyword>
<dbReference type="GO" id="GO:0009055">
    <property type="term" value="F:electron transfer activity"/>
    <property type="evidence" value="ECO:0007669"/>
    <property type="project" value="TreeGrafter"/>
</dbReference>
<dbReference type="WBParaSite" id="SMUV_0000131501-mRNA-1">
    <property type="protein sequence ID" value="SMUV_0000131501-mRNA-1"/>
    <property type="gene ID" value="SMUV_0000131501"/>
</dbReference>
<evidence type="ECO:0000256" key="2">
    <source>
        <dbReference type="ARBA" id="ARBA00022723"/>
    </source>
</evidence>
<accession>A0A0N5AAY9</accession>
<dbReference type="Proteomes" id="UP000046393">
    <property type="component" value="Unplaced"/>
</dbReference>
<dbReference type="SUPFAM" id="SSF54292">
    <property type="entry name" value="2Fe-2S ferredoxin-like"/>
    <property type="match status" value="1"/>
</dbReference>
<dbReference type="InterPro" id="IPR001055">
    <property type="entry name" value="Adrenodoxin-like"/>
</dbReference>
<dbReference type="Gene3D" id="3.10.20.30">
    <property type="match status" value="1"/>
</dbReference>
<dbReference type="PANTHER" id="PTHR23426">
    <property type="entry name" value="FERREDOXIN/ADRENODOXIN"/>
    <property type="match status" value="1"/>
</dbReference>
<dbReference type="GO" id="GO:0046872">
    <property type="term" value="F:metal ion binding"/>
    <property type="evidence" value="ECO:0007669"/>
    <property type="project" value="UniProtKB-KW"/>
</dbReference>
<dbReference type="AlphaFoldDB" id="A0A0N5AAY9"/>
<organism evidence="5 6">
    <name type="scientific">Syphacia muris</name>
    <dbReference type="NCBI Taxonomy" id="451379"/>
    <lineage>
        <taxon>Eukaryota</taxon>
        <taxon>Metazoa</taxon>
        <taxon>Ecdysozoa</taxon>
        <taxon>Nematoda</taxon>
        <taxon>Chromadorea</taxon>
        <taxon>Rhabditida</taxon>
        <taxon>Spirurina</taxon>
        <taxon>Oxyuridomorpha</taxon>
        <taxon>Oxyuroidea</taxon>
        <taxon>Oxyuridae</taxon>
        <taxon>Syphacia</taxon>
    </lineage>
</organism>
<dbReference type="GO" id="GO:0005739">
    <property type="term" value="C:mitochondrion"/>
    <property type="evidence" value="ECO:0007669"/>
    <property type="project" value="TreeGrafter"/>
</dbReference>
<proteinExistence type="predicted"/>
<name>A0A0N5AAY9_9BILA</name>
<keyword evidence="5" id="KW-1185">Reference proteome</keyword>
<dbReference type="InterPro" id="IPR012675">
    <property type="entry name" value="Beta-grasp_dom_sf"/>
</dbReference>
<dbReference type="PANTHER" id="PTHR23426:SF76">
    <property type="entry name" value="ADRENODOXIN-LIKE PROTEIN 2, MITOCHONDRIAL"/>
    <property type="match status" value="1"/>
</dbReference>
<reference evidence="6" key="1">
    <citation type="submission" date="2017-02" db="UniProtKB">
        <authorList>
            <consortium name="WormBaseParasite"/>
        </authorList>
    </citation>
    <scope>IDENTIFICATION</scope>
</reference>
<evidence type="ECO:0000313" key="5">
    <source>
        <dbReference type="Proteomes" id="UP000046393"/>
    </source>
</evidence>
<dbReference type="GO" id="GO:0051537">
    <property type="term" value="F:2 iron, 2 sulfur cluster binding"/>
    <property type="evidence" value="ECO:0007669"/>
    <property type="project" value="UniProtKB-KW"/>
</dbReference>
<keyword evidence="2" id="KW-0479">Metal-binding</keyword>